<dbReference type="GO" id="GO:0008270">
    <property type="term" value="F:zinc ion binding"/>
    <property type="evidence" value="ECO:0007669"/>
    <property type="project" value="UniProtKB-KW"/>
</dbReference>
<dbReference type="SUPFAM" id="SSF57850">
    <property type="entry name" value="RING/U-box"/>
    <property type="match status" value="1"/>
</dbReference>
<keyword evidence="5" id="KW-0833">Ubl conjugation pathway</keyword>
<sequence length="505" mass="55291">MEGRSDTNMGCMVSHNSTNEITNNDRHENQVSAGEGQPQAQPHIEATTPIEAPMDTGTTDGSGADATTQPGPIASDGRGSLPTCTACDVSLEPEDTIKPRCEHSYCIFCVKSMFIAACKDESSMPPRCCTAIPLGIALPYLTKEQATLYREKFEEWHTTDRVYCPVQSCSAFIPNRLLPTPPASPKQVNPDEIETTKQSLSDGANTGGRDEEPTVVTFGTGVVMEVHKSTPMQPSDSKGSHTGSEASNNSAISCPRCEVAICVSCKRLSHPDTPCGEDPDQWITEFLRKYKLKRCPKCRNAVKKMFGCDHIRCRCGAQWCWACCRRIDVCESEGCLGDEHEELDDAEDDLDAGDWQYEDFTGIGDEPDRNIQDPWNCDHAWRKVRWTAGEPEPPEMECNRCFRGLCVDPRPKPTPMPPIGTAPADADTVMADRDTVATGMSTGTTPTPGTNDQGNGKQPALNEATEVDEEKIAWRCYCSLLICRSCIGNFETFNPGDIPPLMSTP</sequence>
<evidence type="ECO:0000259" key="8">
    <source>
        <dbReference type="PROSITE" id="PS51873"/>
    </source>
</evidence>
<evidence type="ECO:0000256" key="4">
    <source>
        <dbReference type="ARBA" id="ARBA00022771"/>
    </source>
</evidence>
<proteinExistence type="predicted"/>
<dbReference type="PROSITE" id="PS51873">
    <property type="entry name" value="TRIAD"/>
    <property type="match status" value="1"/>
</dbReference>
<dbReference type="InterPro" id="IPR017907">
    <property type="entry name" value="Znf_RING_CS"/>
</dbReference>
<dbReference type="Gene3D" id="1.20.120.1750">
    <property type="match status" value="1"/>
</dbReference>
<keyword evidence="3" id="KW-0677">Repeat</keyword>
<dbReference type="InterPro" id="IPR044066">
    <property type="entry name" value="TRIAD_supradom"/>
</dbReference>
<name>A0A9P8I8Q9_9PEZI</name>
<evidence type="ECO:0000256" key="2">
    <source>
        <dbReference type="ARBA" id="ARBA00022723"/>
    </source>
</evidence>
<dbReference type="GO" id="GO:0004842">
    <property type="term" value="F:ubiquitin-protein transferase activity"/>
    <property type="evidence" value="ECO:0007669"/>
    <property type="project" value="InterPro"/>
</dbReference>
<evidence type="ECO:0000313" key="9">
    <source>
        <dbReference type="EMBL" id="KAH0544682.1"/>
    </source>
</evidence>
<dbReference type="AlphaFoldDB" id="A0A9P8I8Q9"/>
<evidence type="ECO:0000256" key="6">
    <source>
        <dbReference type="ARBA" id="ARBA00022833"/>
    </source>
</evidence>
<dbReference type="OrthoDB" id="10009520at2759"/>
<dbReference type="InterPro" id="IPR031127">
    <property type="entry name" value="E3_UB_ligase_RBR"/>
</dbReference>
<feature type="region of interest" description="Disordered" evidence="7">
    <location>
        <begin position="229"/>
        <end position="250"/>
    </location>
</feature>
<organism evidence="9 10">
    <name type="scientific">Glutinoglossum americanum</name>
    <dbReference type="NCBI Taxonomy" id="1670608"/>
    <lineage>
        <taxon>Eukaryota</taxon>
        <taxon>Fungi</taxon>
        <taxon>Dikarya</taxon>
        <taxon>Ascomycota</taxon>
        <taxon>Pezizomycotina</taxon>
        <taxon>Geoglossomycetes</taxon>
        <taxon>Geoglossales</taxon>
        <taxon>Geoglossaceae</taxon>
        <taxon>Glutinoglossum</taxon>
    </lineage>
</organism>
<keyword evidence="6" id="KW-0862">Zinc</keyword>
<dbReference type="CDD" id="cd22584">
    <property type="entry name" value="Rcat_RBR_unk"/>
    <property type="match status" value="1"/>
</dbReference>
<feature type="region of interest" description="Disordered" evidence="7">
    <location>
        <begin position="1"/>
        <end position="24"/>
    </location>
</feature>
<evidence type="ECO:0000256" key="7">
    <source>
        <dbReference type="SAM" id="MobiDB-lite"/>
    </source>
</evidence>
<keyword evidence="4" id="KW-0863">Zinc-finger</keyword>
<feature type="domain" description="RING-type" evidence="8">
    <location>
        <begin position="80"/>
        <end position="339"/>
    </location>
</feature>
<protein>
    <recommendedName>
        <fullName evidence="8">RING-type domain-containing protein</fullName>
    </recommendedName>
</protein>
<evidence type="ECO:0000313" key="10">
    <source>
        <dbReference type="Proteomes" id="UP000698800"/>
    </source>
</evidence>
<keyword evidence="2" id="KW-0479">Metal-binding</keyword>
<feature type="region of interest" description="Disordered" evidence="7">
    <location>
        <begin position="438"/>
        <end position="461"/>
    </location>
</feature>
<accession>A0A9P8I8Q9</accession>
<gene>
    <name evidence="9" type="ORF">FGG08_001187</name>
</gene>
<feature type="region of interest" description="Disordered" evidence="7">
    <location>
        <begin position="180"/>
        <end position="214"/>
    </location>
</feature>
<feature type="compositionally biased region" description="Low complexity" evidence="7">
    <location>
        <begin position="55"/>
        <end position="68"/>
    </location>
</feature>
<dbReference type="GO" id="GO:0016567">
    <property type="term" value="P:protein ubiquitination"/>
    <property type="evidence" value="ECO:0007669"/>
    <property type="project" value="InterPro"/>
</dbReference>
<evidence type="ECO:0000256" key="3">
    <source>
        <dbReference type="ARBA" id="ARBA00022737"/>
    </source>
</evidence>
<dbReference type="PANTHER" id="PTHR11685">
    <property type="entry name" value="RBR FAMILY RING FINGER AND IBR DOMAIN-CONTAINING"/>
    <property type="match status" value="1"/>
</dbReference>
<feature type="region of interest" description="Disordered" evidence="7">
    <location>
        <begin position="50"/>
        <end position="77"/>
    </location>
</feature>
<keyword evidence="1" id="KW-0808">Transferase</keyword>
<keyword evidence="10" id="KW-1185">Reference proteome</keyword>
<feature type="compositionally biased region" description="Polar residues" evidence="7">
    <location>
        <begin position="230"/>
        <end position="250"/>
    </location>
</feature>
<comment type="caution">
    <text evidence="9">The sequence shown here is derived from an EMBL/GenBank/DDBJ whole genome shotgun (WGS) entry which is preliminary data.</text>
</comment>
<evidence type="ECO:0000256" key="5">
    <source>
        <dbReference type="ARBA" id="ARBA00022786"/>
    </source>
</evidence>
<reference evidence="9" key="1">
    <citation type="submission" date="2021-03" db="EMBL/GenBank/DDBJ databases">
        <title>Comparative genomics and phylogenomic investigation of the class Geoglossomycetes provide insights into ecological specialization and systematics.</title>
        <authorList>
            <person name="Melie T."/>
            <person name="Pirro S."/>
            <person name="Miller A.N."/>
            <person name="Quandt A."/>
        </authorList>
    </citation>
    <scope>NUCLEOTIDE SEQUENCE</scope>
    <source>
        <strain evidence="9">GBOQ0MN5Z8</strain>
    </source>
</reference>
<dbReference type="EMBL" id="JAGHQL010000015">
    <property type="protein sequence ID" value="KAH0544682.1"/>
    <property type="molecule type" value="Genomic_DNA"/>
</dbReference>
<evidence type="ECO:0000256" key="1">
    <source>
        <dbReference type="ARBA" id="ARBA00022679"/>
    </source>
</evidence>
<dbReference type="Proteomes" id="UP000698800">
    <property type="component" value="Unassembled WGS sequence"/>
</dbReference>
<dbReference type="PROSITE" id="PS00518">
    <property type="entry name" value="ZF_RING_1"/>
    <property type="match status" value="1"/>
</dbReference>